<evidence type="ECO:0000256" key="8">
    <source>
        <dbReference type="SAM" id="Phobius"/>
    </source>
</evidence>
<dbReference type="RefSeq" id="XP_002551094.1">
    <property type="nucleotide sequence ID" value="XM_002551048.1"/>
</dbReference>
<keyword evidence="3 8" id="KW-0812">Transmembrane</keyword>
<dbReference type="Gene3D" id="1.10.10.1180">
    <property type="entry name" value="MAN1, winged-helix domain"/>
    <property type="match status" value="1"/>
</dbReference>
<evidence type="ECO:0000313" key="11">
    <source>
        <dbReference type="Proteomes" id="UP000002037"/>
    </source>
</evidence>
<keyword evidence="6" id="KW-0539">Nucleus</keyword>
<keyword evidence="5 8" id="KW-0472">Membrane</keyword>
<protein>
    <recommendedName>
        <fullName evidence="9">Man1/Src1-like C-terminal domain-containing protein</fullName>
    </recommendedName>
</protein>
<name>C5MH39_CANTT</name>
<dbReference type="GO" id="GO:0071763">
    <property type="term" value="P:nuclear membrane organization"/>
    <property type="evidence" value="ECO:0007669"/>
    <property type="project" value="TreeGrafter"/>
</dbReference>
<keyword evidence="11" id="KW-1185">Reference proteome</keyword>
<dbReference type="GO" id="GO:0005783">
    <property type="term" value="C:endoplasmic reticulum"/>
    <property type="evidence" value="ECO:0007669"/>
    <property type="project" value="TreeGrafter"/>
</dbReference>
<reference evidence="10 11" key="1">
    <citation type="journal article" date="2009" name="Nature">
        <title>Evolution of pathogenicity and sexual reproduction in eight Candida genomes.</title>
        <authorList>
            <person name="Butler G."/>
            <person name="Rasmussen M.D."/>
            <person name="Lin M.F."/>
            <person name="Santos M.A."/>
            <person name="Sakthikumar S."/>
            <person name="Munro C.A."/>
            <person name="Rheinbay E."/>
            <person name="Grabherr M."/>
            <person name="Forche A."/>
            <person name="Reedy J.L."/>
            <person name="Agrafioti I."/>
            <person name="Arnaud M.B."/>
            <person name="Bates S."/>
            <person name="Brown A.J."/>
            <person name="Brunke S."/>
            <person name="Costanzo M.C."/>
            <person name="Fitzpatrick D.A."/>
            <person name="de Groot P.W."/>
            <person name="Harris D."/>
            <person name="Hoyer L.L."/>
            <person name="Hube B."/>
            <person name="Klis F.M."/>
            <person name="Kodira C."/>
            <person name="Lennard N."/>
            <person name="Logue M.E."/>
            <person name="Martin R."/>
            <person name="Neiman A.M."/>
            <person name="Nikolaou E."/>
            <person name="Quail M.A."/>
            <person name="Quinn J."/>
            <person name="Santos M.C."/>
            <person name="Schmitzberger F.F."/>
            <person name="Sherlock G."/>
            <person name="Shah P."/>
            <person name="Silverstein K.A."/>
            <person name="Skrzypek M.S."/>
            <person name="Soll D."/>
            <person name="Staggs R."/>
            <person name="Stansfield I."/>
            <person name="Stumpf M.P."/>
            <person name="Sudbery P.E."/>
            <person name="Srikantha T."/>
            <person name="Zeng Q."/>
            <person name="Berman J."/>
            <person name="Berriman M."/>
            <person name="Heitman J."/>
            <person name="Gow N.A."/>
            <person name="Lorenz M.C."/>
            <person name="Birren B.W."/>
            <person name="Kellis M."/>
            <person name="Cuomo C.A."/>
        </authorList>
    </citation>
    <scope>NUCLEOTIDE SEQUENCE [LARGE SCALE GENOMIC DNA]</scope>
    <source>
        <strain evidence="11">ATCC MYA-3404 / T1</strain>
    </source>
</reference>
<dbReference type="InterPro" id="IPR018996">
    <property type="entry name" value="Man1/Src1-like_C"/>
</dbReference>
<dbReference type="PANTHER" id="PTHR47808:SF2">
    <property type="entry name" value="LEM DOMAIN-CONTAINING PROTEIN 2"/>
    <property type="match status" value="1"/>
</dbReference>
<keyword evidence="4 8" id="KW-1133">Transmembrane helix</keyword>
<dbReference type="EMBL" id="GG692402">
    <property type="protein sequence ID" value="EER30940.1"/>
    <property type="molecule type" value="Genomic_DNA"/>
</dbReference>
<gene>
    <name evidence="10" type="ORF">CTRG_05393</name>
</gene>
<evidence type="ECO:0000313" key="10">
    <source>
        <dbReference type="EMBL" id="EER30940.1"/>
    </source>
</evidence>
<dbReference type="STRING" id="294747.C5MH39"/>
<dbReference type="HOGENOM" id="CLU_533149_0_0_1"/>
<dbReference type="PANTHER" id="PTHR47808">
    <property type="entry name" value="INNER NUCLEAR MEMBRANE PROTEIN HEH2-RELATED"/>
    <property type="match status" value="1"/>
</dbReference>
<evidence type="ECO:0000256" key="1">
    <source>
        <dbReference type="ARBA" id="ARBA00004540"/>
    </source>
</evidence>
<evidence type="ECO:0000259" key="9">
    <source>
        <dbReference type="Pfam" id="PF09402"/>
    </source>
</evidence>
<proteinExistence type="predicted"/>
<dbReference type="InterPro" id="IPR044780">
    <property type="entry name" value="Heh2/Src1"/>
</dbReference>
<dbReference type="Proteomes" id="UP000002037">
    <property type="component" value="Unassembled WGS sequence"/>
</dbReference>
<dbReference type="KEGG" id="ctp:CTRG_05393"/>
<dbReference type="VEuPathDB" id="FungiDB:CTRG_05393"/>
<organism evidence="10 11">
    <name type="scientific">Candida tropicalis (strain ATCC MYA-3404 / T1)</name>
    <name type="common">Yeast</name>
    <dbReference type="NCBI Taxonomy" id="294747"/>
    <lineage>
        <taxon>Eukaryota</taxon>
        <taxon>Fungi</taxon>
        <taxon>Dikarya</taxon>
        <taxon>Ascomycota</taxon>
        <taxon>Saccharomycotina</taxon>
        <taxon>Pichiomycetes</taxon>
        <taxon>Debaryomycetaceae</taxon>
        <taxon>Candida/Lodderomyces clade</taxon>
        <taxon>Candida</taxon>
    </lineage>
</organism>
<evidence type="ECO:0000256" key="4">
    <source>
        <dbReference type="ARBA" id="ARBA00022989"/>
    </source>
</evidence>
<feature type="region of interest" description="Disordered" evidence="7">
    <location>
        <begin position="15"/>
        <end position="150"/>
    </location>
</feature>
<dbReference type="GO" id="GO:0034399">
    <property type="term" value="C:nuclear periphery"/>
    <property type="evidence" value="ECO:0007669"/>
    <property type="project" value="TreeGrafter"/>
</dbReference>
<dbReference type="GO" id="GO:0003682">
    <property type="term" value="F:chromatin binding"/>
    <property type="evidence" value="ECO:0007669"/>
    <property type="project" value="InterPro"/>
</dbReference>
<sequence length="511" mass="58125">MEKSFRQVDPDMAKSLGITIQGFQPPVITTPLKEELARKRQPAQDASTPMKDNKKVITPRKSSSKVSTPKHSKDNVTPISSRKSVSSSAKKSSVNSSKKSTPQKQSPLIRKSALTPKPRLLSLGSQKYETDSDEDDEDEDNSEVNLSKTSEAETSYIASNKGSISFSKFLGSMILWIFVVGSGLFGLWYYEQKYSVGYCGQEIDQLTFSDSNNIYLESIGKFLDDNFKPNCISCPKYSRCHPNLKLSCMENFMESKPWYDFIVPGHKKCIPDTKKAEKLEIMIDVALDLLRSKNAAIQCGLGTDDEECGIKLEDLHDLLLSIKAPYITLEEFEELWEKSKRSPNLQSAEFTFDINDAETKEKETYKIFRSTSLSNISLKCQIHNSIVGGLTQYKSRIITIVLIALVIKFIQIKYKNYQLELAKIDIIYEEVLNKLKTQSKIGQESNNPETYSYIGSNQLRDSILSNENNLNQRLKLWKQVVDKVERNSNVSHRIIEHHGEIMKVWEWIGVF</sequence>
<evidence type="ECO:0000256" key="3">
    <source>
        <dbReference type="ARBA" id="ARBA00022692"/>
    </source>
</evidence>
<dbReference type="Pfam" id="PF09402">
    <property type="entry name" value="MSC"/>
    <property type="match status" value="1"/>
</dbReference>
<evidence type="ECO:0000256" key="2">
    <source>
        <dbReference type="ARBA" id="ARBA00022553"/>
    </source>
</evidence>
<dbReference type="AlphaFoldDB" id="C5MH39"/>
<keyword evidence="2" id="KW-0597">Phosphoprotein</keyword>
<accession>C5MH39</accession>
<comment type="subcellular location">
    <subcellularLocation>
        <location evidence="1">Nucleus inner membrane</location>
    </subcellularLocation>
</comment>
<feature type="compositionally biased region" description="Acidic residues" evidence="7">
    <location>
        <begin position="131"/>
        <end position="142"/>
    </location>
</feature>
<feature type="compositionally biased region" description="Polar residues" evidence="7">
    <location>
        <begin position="60"/>
        <end position="79"/>
    </location>
</feature>
<dbReference type="OrthoDB" id="2503928at2759"/>
<feature type="compositionally biased region" description="Low complexity" evidence="7">
    <location>
        <begin position="80"/>
        <end position="107"/>
    </location>
</feature>
<evidence type="ECO:0000256" key="7">
    <source>
        <dbReference type="SAM" id="MobiDB-lite"/>
    </source>
</evidence>
<dbReference type="GO" id="GO:0005637">
    <property type="term" value="C:nuclear inner membrane"/>
    <property type="evidence" value="ECO:0007669"/>
    <property type="project" value="UniProtKB-SubCell"/>
</dbReference>
<evidence type="ECO:0000256" key="6">
    <source>
        <dbReference type="ARBA" id="ARBA00023242"/>
    </source>
</evidence>
<evidence type="ECO:0000256" key="5">
    <source>
        <dbReference type="ARBA" id="ARBA00023136"/>
    </source>
</evidence>
<feature type="transmembrane region" description="Helical" evidence="8">
    <location>
        <begin position="169"/>
        <end position="190"/>
    </location>
</feature>
<dbReference type="eggNOG" id="ENOG502QVG5">
    <property type="taxonomic scope" value="Eukaryota"/>
</dbReference>
<dbReference type="InterPro" id="IPR041885">
    <property type="entry name" value="MAN1_winged_helix_dom"/>
</dbReference>
<feature type="domain" description="Man1/Src1-like C-terminal" evidence="9">
    <location>
        <begin position="178"/>
        <end position="509"/>
    </location>
</feature>
<dbReference type="GeneID" id="8299718"/>